<dbReference type="GO" id="GO:0016301">
    <property type="term" value="F:kinase activity"/>
    <property type="evidence" value="ECO:0007669"/>
    <property type="project" value="UniProtKB-KW"/>
</dbReference>
<dbReference type="EMBL" id="BDRX01000003">
    <property type="protein sequence ID" value="GBF88037.1"/>
    <property type="molecule type" value="Genomic_DNA"/>
</dbReference>
<dbReference type="Proteomes" id="UP000247498">
    <property type="component" value="Unassembled WGS sequence"/>
</dbReference>
<evidence type="ECO:0000313" key="1">
    <source>
        <dbReference type="EMBL" id="GBF88037.1"/>
    </source>
</evidence>
<dbReference type="PANTHER" id="PTHR10285">
    <property type="entry name" value="URIDINE KINASE"/>
    <property type="match status" value="1"/>
</dbReference>
<comment type="caution">
    <text evidence="1">The sequence shown here is derived from an EMBL/GenBank/DDBJ whole genome shotgun (WGS) entry which is preliminary data.</text>
</comment>
<sequence>MQRLPVSSNRRCGVLASSSCAAPRLAPRPRAAARRAAAVAARAAPQQTVLSGSCYEEIVEGLAARIIDAAVAQKPLGRKYIVGIAGAPGSGKSTLAALLRDRINRIAGGGSSSSASSGSSSRGVAAGGGRGAALGGVSAGGSGRAAAGEAPVAVVVPMDGFHLYKRQLDAMPDPEEAYARRGAHWTFDADAFVACVRRIRESGAARVPSFDHGVGDPVDGDIAVDPATPIVIVEGNYLFLDLEPWRQLRALLDEAVFVDVPLDTAMDRVYRRQVALGLAPDVSRRRIAGNDRPNGELVAASAGAARVVVPSSVPLSGSESD</sequence>
<keyword evidence="1" id="KW-0418">Kinase</keyword>
<organism evidence="1 2">
    <name type="scientific">Raphidocelis subcapitata</name>
    <dbReference type="NCBI Taxonomy" id="307507"/>
    <lineage>
        <taxon>Eukaryota</taxon>
        <taxon>Viridiplantae</taxon>
        <taxon>Chlorophyta</taxon>
        <taxon>core chlorophytes</taxon>
        <taxon>Chlorophyceae</taxon>
        <taxon>CS clade</taxon>
        <taxon>Sphaeropleales</taxon>
        <taxon>Selenastraceae</taxon>
        <taxon>Raphidocelis</taxon>
    </lineage>
</organism>
<keyword evidence="2" id="KW-1185">Reference proteome</keyword>
<gene>
    <name evidence="1" type="ORF">Rsub_00749</name>
</gene>
<protein>
    <submittedName>
        <fullName evidence="1">Uridine kinase</fullName>
    </submittedName>
</protein>
<dbReference type="OrthoDB" id="6362633at2759"/>
<name>A0A2V0NSY4_9CHLO</name>
<dbReference type="AlphaFoldDB" id="A0A2V0NSY4"/>
<evidence type="ECO:0000313" key="2">
    <source>
        <dbReference type="Proteomes" id="UP000247498"/>
    </source>
</evidence>
<dbReference type="Gene3D" id="3.40.50.300">
    <property type="entry name" value="P-loop containing nucleotide triphosphate hydrolases"/>
    <property type="match status" value="3"/>
</dbReference>
<dbReference type="SUPFAM" id="SSF52540">
    <property type="entry name" value="P-loop containing nucleoside triphosphate hydrolases"/>
    <property type="match status" value="1"/>
</dbReference>
<reference evidence="1 2" key="1">
    <citation type="journal article" date="2018" name="Sci. Rep.">
        <title>Raphidocelis subcapitata (=Pseudokirchneriella subcapitata) provides an insight into genome evolution and environmental adaptations in the Sphaeropleales.</title>
        <authorList>
            <person name="Suzuki S."/>
            <person name="Yamaguchi H."/>
            <person name="Nakajima N."/>
            <person name="Kawachi M."/>
        </authorList>
    </citation>
    <scope>NUCLEOTIDE SEQUENCE [LARGE SCALE GENOMIC DNA]</scope>
    <source>
        <strain evidence="1 2">NIES-35</strain>
    </source>
</reference>
<dbReference type="InParanoid" id="A0A2V0NSY4"/>
<proteinExistence type="predicted"/>
<dbReference type="STRING" id="307507.A0A2V0NSY4"/>
<keyword evidence="1" id="KW-0808">Transferase</keyword>
<dbReference type="InterPro" id="IPR027417">
    <property type="entry name" value="P-loop_NTPase"/>
</dbReference>
<accession>A0A2V0NSY4</accession>